<dbReference type="SUPFAM" id="SSF143414">
    <property type="entry name" value="CcmK-like"/>
    <property type="match status" value="1"/>
</dbReference>
<evidence type="ECO:0000256" key="3">
    <source>
        <dbReference type="PROSITE-ProRule" id="PRU01278"/>
    </source>
</evidence>
<dbReference type="Gene3D" id="3.30.70.1710">
    <property type="match status" value="1"/>
</dbReference>
<organism evidence="5 6">
    <name type="scientific">Tsukamurella soli</name>
    <dbReference type="NCBI Taxonomy" id="644556"/>
    <lineage>
        <taxon>Bacteria</taxon>
        <taxon>Bacillati</taxon>
        <taxon>Actinomycetota</taxon>
        <taxon>Actinomycetes</taxon>
        <taxon>Mycobacteriales</taxon>
        <taxon>Tsukamurellaceae</taxon>
        <taxon>Tsukamurella</taxon>
    </lineage>
</organism>
<dbReference type="PANTHER" id="PTHR33941:SF11">
    <property type="entry name" value="BACTERIAL MICROCOMPARTMENT SHELL PROTEIN PDUJ"/>
    <property type="match status" value="1"/>
</dbReference>
<dbReference type="InterPro" id="IPR037233">
    <property type="entry name" value="CcmK-like_sf"/>
</dbReference>
<name>A0ABP8J9M7_9ACTN</name>
<evidence type="ECO:0000256" key="2">
    <source>
        <dbReference type="ARBA" id="ARBA00024446"/>
    </source>
</evidence>
<protein>
    <submittedName>
        <fullName evidence="5">BMC domain-containing protein</fullName>
    </submittedName>
</protein>
<dbReference type="CDD" id="cd07045">
    <property type="entry name" value="BMC_CcmK_like"/>
    <property type="match status" value="1"/>
</dbReference>
<comment type="subcellular location">
    <subcellularLocation>
        <location evidence="1">Bacterial microcompartment</location>
    </subcellularLocation>
</comment>
<dbReference type="InterPro" id="IPR000249">
    <property type="entry name" value="BMC_dom"/>
</dbReference>
<comment type="similarity">
    <text evidence="3">Belongs to the bacterial microcompartments protein family.</text>
</comment>
<dbReference type="Proteomes" id="UP001500635">
    <property type="component" value="Unassembled WGS sequence"/>
</dbReference>
<dbReference type="RefSeq" id="WP_344992258.1">
    <property type="nucleotide sequence ID" value="NZ_BAABFR010000012.1"/>
</dbReference>
<dbReference type="PROSITE" id="PS51930">
    <property type="entry name" value="BMC_2"/>
    <property type="match status" value="1"/>
</dbReference>
<keyword evidence="6" id="KW-1185">Reference proteome</keyword>
<comment type="caution">
    <text evidence="5">The sequence shown here is derived from an EMBL/GenBank/DDBJ whole genome shotgun (WGS) entry which is preliminary data.</text>
</comment>
<dbReference type="InterPro" id="IPR050575">
    <property type="entry name" value="BMC_shell"/>
</dbReference>
<dbReference type="PANTHER" id="PTHR33941">
    <property type="entry name" value="PROPANEDIOL UTILIZATION PROTEIN PDUA"/>
    <property type="match status" value="1"/>
</dbReference>
<reference evidence="6" key="1">
    <citation type="journal article" date="2019" name="Int. J. Syst. Evol. Microbiol.">
        <title>The Global Catalogue of Microorganisms (GCM) 10K type strain sequencing project: providing services to taxonomists for standard genome sequencing and annotation.</title>
        <authorList>
            <consortium name="The Broad Institute Genomics Platform"/>
            <consortium name="The Broad Institute Genome Sequencing Center for Infectious Disease"/>
            <person name="Wu L."/>
            <person name="Ma J."/>
        </authorList>
    </citation>
    <scope>NUCLEOTIDE SEQUENCE [LARGE SCALE GENOMIC DNA]</scope>
    <source>
        <strain evidence="6">JCM 17688</strain>
    </source>
</reference>
<sequence>MSESLGMIEVRGIASAVDAADAAVKSANVDVVGWKNVGGGIHAVFLRGDVGAVKAATDAAANSVSMLGTDLLVGVHVIARPHEDTQRLLDGYLGTTPTASSKSA</sequence>
<evidence type="ECO:0000259" key="4">
    <source>
        <dbReference type="PROSITE" id="PS51930"/>
    </source>
</evidence>
<dbReference type="Pfam" id="PF00936">
    <property type="entry name" value="BMC"/>
    <property type="match status" value="1"/>
</dbReference>
<keyword evidence="2" id="KW-1283">Bacterial microcompartment</keyword>
<proteinExistence type="inferred from homology"/>
<dbReference type="SMART" id="SM00877">
    <property type="entry name" value="BMC"/>
    <property type="match status" value="1"/>
</dbReference>
<accession>A0ABP8J9M7</accession>
<dbReference type="EMBL" id="BAABFR010000012">
    <property type="protein sequence ID" value="GAA4387396.1"/>
    <property type="molecule type" value="Genomic_DNA"/>
</dbReference>
<evidence type="ECO:0000256" key="1">
    <source>
        <dbReference type="ARBA" id="ARBA00024322"/>
    </source>
</evidence>
<feature type="domain" description="BMC" evidence="4">
    <location>
        <begin position="4"/>
        <end position="90"/>
    </location>
</feature>
<evidence type="ECO:0000313" key="5">
    <source>
        <dbReference type="EMBL" id="GAA4387396.1"/>
    </source>
</evidence>
<dbReference type="InterPro" id="IPR044872">
    <property type="entry name" value="CcmK/CsoS1_BMC"/>
</dbReference>
<gene>
    <name evidence="5" type="ORF">GCM10023147_11780</name>
</gene>
<evidence type="ECO:0000313" key="6">
    <source>
        <dbReference type="Proteomes" id="UP001500635"/>
    </source>
</evidence>